<keyword evidence="3" id="KW-0804">Transcription</keyword>
<reference evidence="5 6" key="1">
    <citation type="submission" date="2014-09" db="EMBL/GenBank/DDBJ databases">
        <title>Draft Genome Sequence of Draconibacterium sp. JN14CK-3.</title>
        <authorList>
            <person name="Dong C."/>
            <person name="Lai Q."/>
            <person name="Shao Z."/>
        </authorList>
    </citation>
    <scope>NUCLEOTIDE SEQUENCE [LARGE SCALE GENOMIC DNA]</scope>
    <source>
        <strain evidence="5 6">JN14CK-3</strain>
    </source>
</reference>
<organism evidence="5 6">
    <name type="scientific">Draconibacterium sediminis</name>
    <dbReference type="NCBI Taxonomy" id="1544798"/>
    <lineage>
        <taxon>Bacteria</taxon>
        <taxon>Pseudomonadati</taxon>
        <taxon>Bacteroidota</taxon>
        <taxon>Bacteroidia</taxon>
        <taxon>Marinilabiliales</taxon>
        <taxon>Prolixibacteraceae</taxon>
        <taxon>Draconibacterium</taxon>
    </lineage>
</organism>
<dbReference type="InterPro" id="IPR009057">
    <property type="entry name" value="Homeodomain-like_sf"/>
</dbReference>
<dbReference type="InterPro" id="IPR018060">
    <property type="entry name" value="HTH_AraC"/>
</dbReference>
<accession>A0A0D8JFB2</accession>
<dbReference type="GO" id="GO:0043565">
    <property type="term" value="F:sequence-specific DNA binding"/>
    <property type="evidence" value="ECO:0007669"/>
    <property type="project" value="InterPro"/>
</dbReference>
<comment type="caution">
    <text evidence="5">The sequence shown here is derived from an EMBL/GenBank/DDBJ whole genome shotgun (WGS) entry which is preliminary data.</text>
</comment>
<keyword evidence="2" id="KW-0238">DNA-binding</keyword>
<evidence type="ECO:0000256" key="2">
    <source>
        <dbReference type="ARBA" id="ARBA00023125"/>
    </source>
</evidence>
<evidence type="ECO:0000259" key="4">
    <source>
        <dbReference type="PROSITE" id="PS01124"/>
    </source>
</evidence>
<evidence type="ECO:0000256" key="3">
    <source>
        <dbReference type="ARBA" id="ARBA00023163"/>
    </source>
</evidence>
<dbReference type="SMART" id="SM00342">
    <property type="entry name" value="HTH_ARAC"/>
    <property type="match status" value="1"/>
</dbReference>
<dbReference type="OrthoDB" id="1007602at2"/>
<feature type="domain" description="HTH araC/xylS-type" evidence="4">
    <location>
        <begin position="200"/>
        <end position="298"/>
    </location>
</feature>
<evidence type="ECO:0000313" key="6">
    <source>
        <dbReference type="Proteomes" id="UP000032544"/>
    </source>
</evidence>
<protein>
    <recommendedName>
        <fullName evidence="4">HTH araC/xylS-type domain-containing protein</fullName>
    </recommendedName>
</protein>
<name>A0A0D8JFB2_9BACT</name>
<keyword evidence="6" id="KW-1185">Reference proteome</keyword>
<dbReference type="Proteomes" id="UP000032544">
    <property type="component" value="Unassembled WGS sequence"/>
</dbReference>
<dbReference type="STRING" id="1544798.LH29_09820"/>
<dbReference type="SUPFAM" id="SSF46689">
    <property type="entry name" value="Homeodomain-like"/>
    <property type="match status" value="2"/>
</dbReference>
<dbReference type="RefSeq" id="WP_045028070.1">
    <property type="nucleotide sequence ID" value="NZ_JRHC01000001.1"/>
</dbReference>
<evidence type="ECO:0000256" key="1">
    <source>
        <dbReference type="ARBA" id="ARBA00023015"/>
    </source>
</evidence>
<sequence>MTIAKTKPEKGDPSDVVQFFPNYNIQLLCCRHWWLENWEHTELSFPYWRIYHNNKNGAKVIYNENEYKLTPDQILLIAPNTSYATRLYNNEIPKEGYSFAGGPVIPDLDQQNLSSKPYLLHFFIHFNIGIPYDNISPGVFRFELTDHLQSKLKLIKEHLNYDNKSFNFHTSLVIKSLITDILSDLPESNWNLISNDHRIINCLRYIEVNLADDLSNPTLAEKAKMATNAFIRLFSNEVGISVQKYIRNKRIDRACIMLHHSNLSIDEIALKTGFADRYHFSRIFKQSTGISPARYKKEFGMST</sequence>
<dbReference type="PRINTS" id="PR00032">
    <property type="entry name" value="HTHARAC"/>
</dbReference>
<dbReference type="PROSITE" id="PS01124">
    <property type="entry name" value="HTH_ARAC_FAMILY_2"/>
    <property type="match status" value="1"/>
</dbReference>
<gene>
    <name evidence="5" type="ORF">LH29_09820</name>
</gene>
<dbReference type="PANTHER" id="PTHR43280:SF2">
    <property type="entry name" value="HTH-TYPE TRANSCRIPTIONAL REGULATOR EXSA"/>
    <property type="match status" value="1"/>
</dbReference>
<dbReference type="InterPro" id="IPR020449">
    <property type="entry name" value="Tscrpt_reg_AraC-type_HTH"/>
</dbReference>
<dbReference type="PROSITE" id="PS00041">
    <property type="entry name" value="HTH_ARAC_FAMILY_1"/>
    <property type="match status" value="1"/>
</dbReference>
<dbReference type="AlphaFoldDB" id="A0A0D8JFB2"/>
<dbReference type="PANTHER" id="PTHR43280">
    <property type="entry name" value="ARAC-FAMILY TRANSCRIPTIONAL REGULATOR"/>
    <property type="match status" value="1"/>
</dbReference>
<keyword evidence="1" id="KW-0805">Transcription regulation</keyword>
<dbReference type="Pfam" id="PF12833">
    <property type="entry name" value="HTH_18"/>
    <property type="match status" value="1"/>
</dbReference>
<dbReference type="EMBL" id="JRHC01000001">
    <property type="protein sequence ID" value="KJF45615.1"/>
    <property type="molecule type" value="Genomic_DNA"/>
</dbReference>
<dbReference type="Gene3D" id="1.10.10.60">
    <property type="entry name" value="Homeodomain-like"/>
    <property type="match status" value="2"/>
</dbReference>
<evidence type="ECO:0000313" key="5">
    <source>
        <dbReference type="EMBL" id="KJF45615.1"/>
    </source>
</evidence>
<proteinExistence type="predicted"/>
<dbReference type="GO" id="GO:0003700">
    <property type="term" value="F:DNA-binding transcription factor activity"/>
    <property type="evidence" value="ECO:0007669"/>
    <property type="project" value="InterPro"/>
</dbReference>
<dbReference type="InterPro" id="IPR018062">
    <property type="entry name" value="HTH_AraC-typ_CS"/>
</dbReference>